<accession>A0ABU8RF53</accession>
<dbReference type="InterPro" id="IPR000212">
    <property type="entry name" value="DNA_helicase_UvrD/REP"/>
</dbReference>
<evidence type="ECO:0000259" key="7">
    <source>
        <dbReference type="PROSITE" id="PS51198"/>
    </source>
</evidence>
<evidence type="ECO:0000256" key="6">
    <source>
        <dbReference type="SAM" id="MobiDB-lite"/>
    </source>
</evidence>
<keyword evidence="3 5" id="KW-0347">Helicase</keyword>
<keyword evidence="2 5" id="KW-0378">Hydrolase</keyword>
<dbReference type="InterPro" id="IPR014016">
    <property type="entry name" value="UvrD-like_ATP-bd"/>
</dbReference>
<keyword evidence="4 5" id="KW-0067">ATP-binding</keyword>
<comment type="caution">
    <text evidence="8">The sequence shown here is derived from an EMBL/GenBank/DDBJ whole genome shotgun (WGS) entry which is preliminary data.</text>
</comment>
<name>A0ABU8RF53_9ACTN</name>
<evidence type="ECO:0000256" key="2">
    <source>
        <dbReference type="ARBA" id="ARBA00022801"/>
    </source>
</evidence>
<feature type="domain" description="UvrD-like helicase ATP-binding" evidence="7">
    <location>
        <begin position="285"/>
        <end position="583"/>
    </location>
</feature>
<keyword evidence="9" id="KW-1185">Reference proteome</keyword>
<keyword evidence="1 5" id="KW-0547">Nucleotide-binding</keyword>
<dbReference type="PANTHER" id="PTHR11070:SF45">
    <property type="entry name" value="DNA 3'-5' HELICASE"/>
    <property type="match status" value="1"/>
</dbReference>
<dbReference type="RefSeq" id="WP_339573077.1">
    <property type="nucleotide sequence ID" value="NZ_JBBIAA010000001.1"/>
</dbReference>
<evidence type="ECO:0000313" key="9">
    <source>
        <dbReference type="Proteomes" id="UP001387100"/>
    </source>
</evidence>
<dbReference type="SUPFAM" id="SSF52540">
    <property type="entry name" value="P-loop containing nucleoside triphosphate hydrolases"/>
    <property type="match status" value="1"/>
</dbReference>
<organism evidence="8 9">
    <name type="scientific">Pseudokineococcus basanitobsidens</name>
    <dbReference type="NCBI Taxonomy" id="1926649"/>
    <lineage>
        <taxon>Bacteria</taxon>
        <taxon>Bacillati</taxon>
        <taxon>Actinomycetota</taxon>
        <taxon>Actinomycetes</taxon>
        <taxon>Kineosporiales</taxon>
        <taxon>Kineosporiaceae</taxon>
        <taxon>Pseudokineococcus</taxon>
    </lineage>
</organism>
<feature type="compositionally biased region" description="Pro residues" evidence="6">
    <location>
        <begin position="134"/>
        <end position="150"/>
    </location>
</feature>
<reference evidence="8 9" key="1">
    <citation type="journal article" date="2017" name="Int. J. Syst. Evol. Microbiol.">
        <title>Pseudokineococcus basanitobsidens sp. nov., isolated from volcanic rock.</title>
        <authorList>
            <person name="Lee D.W."/>
            <person name="Park M.Y."/>
            <person name="Kim J.J."/>
            <person name="Kim B.S."/>
        </authorList>
    </citation>
    <scope>NUCLEOTIDE SEQUENCE [LARGE SCALE GENOMIC DNA]</scope>
    <source>
        <strain evidence="8 9">DSM 103726</strain>
    </source>
</reference>
<dbReference type="InterPro" id="IPR027417">
    <property type="entry name" value="P-loop_NTPase"/>
</dbReference>
<proteinExistence type="predicted"/>
<dbReference type="PROSITE" id="PS51198">
    <property type="entry name" value="UVRD_HELICASE_ATP_BIND"/>
    <property type="match status" value="1"/>
</dbReference>
<feature type="region of interest" description="Disordered" evidence="6">
    <location>
        <begin position="117"/>
        <end position="156"/>
    </location>
</feature>
<evidence type="ECO:0000313" key="8">
    <source>
        <dbReference type="EMBL" id="MEJ5943685.1"/>
    </source>
</evidence>
<protein>
    <submittedName>
        <fullName evidence="8">UvrD-helicase domain-containing protein</fullName>
    </submittedName>
</protein>
<evidence type="ECO:0000256" key="4">
    <source>
        <dbReference type="ARBA" id="ARBA00022840"/>
    </source>
</evidence>
<evidence type="ECO:0000256" key="5">
    <source>
        <dbReference type="PROSITE-ProRule" id="PRU00560"/>
    </source>
</evidence>
<dbReference type="Gene3D" id="3.40.50.300">
    <property type="entry name" value="P-loop containing nucleotide triphosphate hydrolases"/>
    <property type="match status" value="2"/>
</dbReference>
<feature type="binding site" evidence="5">
    <location>
        <begin position="306"/>
        <end position="313"/>
    </location>
    <ligand>
        <name>ATP</name>
        <dbReference type="ChEBI" id="CHEBI:30616"/>
    </ligand>
</feature>
<dbReference type="Proteomes" id="UP001387100">
    <property type="component" value="Unassembled WGS sequence"/>
</dbReference>
<gene>
    <name evidence="8" type="ORF">WDZ17_00065</name>
</gene>
<dbReference type="PANTHER" id="PTHR11070">
    <property type="entry name" value="UVRD / RECB / PCRA DNA HELICASE FAMILY MEMBER"/>
    <property type="match status" value="1"/>
</dbReference>
<dbReference type="Pfam" id="PF00580">
    <property type="entry name" value="UvrD-helicase"/>
    <property type="match status" value="1"/>
</dbReference>
<sequence>MATIVMASSARATKLDGSVRSRAFAFLEKLQENDAAPGLHVEPIQQSADPRVRTGRVDQAYRAVMFRLDAGGEPHYVIHGIYMHDDAIALAKRLRLSVNPVNGLPSFAEVEPVAATPASAPPVEPATTSEMPALAPPAGEPAAQPPPAQPPADDTLPEPVLVRAPAPPPLRTSGVTLEQLTGRLGVPADVAEAALSADDEELQALVERHEGWLGLMLLDLATGASAEDVVESMGLEPSSSTGDADADVIASLSRPASKAQFTIIEDDEELRRVIEQEDFEAWRVFLHPNQRQWVDKSTNGAFRLSGGAGTGKTVVVVHRARALARRAPSARILVTTYTRNLAASLESSLVALDPSVRRSSRLGDVGVATLGVDRVAYQVLGNAPDGGRAAAAEVLGEGYGDLQGRSPDSRWRDVLASTSTDLPPSIAHESFMAAEYATVVLPHRITDEAGYLRVRRPGRGTALDRARRRQVWALVEAYRTQGRMSGQLDFGETAAVAATQLERTGPVVDHVLVDEGQDLQPAHWQLLRACVAAGQDDLFIAEDSHQRIYGPKLTLSRFGINIVGRSRRLTLNYRTTAQNLRYAMGVLEGGQYEDLEGGGESSLYRSARSGPAPRVVQAGGLGAQLEETATAVRGWLEQGVRARTIAVLVRDGRTRTTVARALGERRVRAHAVDRDVPPSDRVLVMTRQRSKGLEFSRVVLFDGGPAAWMEQAWARLDDAERADAELRDRSTTYVAATRARDELVVIE</sequence>
<evidence type="ECO:0000256" key="3">
    <source>
        <dbReference type="ARBA" id="ARBA00022806"/>
    </source>
</evidence>
<evidence type="ECO:0000256" key="1">
    <source>
        <dbReference type="ARBA" id="ARBA00022741"/>
    </source>
</evidence>
<dbReference type="EMBL" id="JBBIAA010000001">
    <property type="protein sequence ID" value="MEJ5943685.1"/>
    <property type="molecule type" value="Genomic_DNA"/>
</dbReference>